<proteinExistence type="predicted"/>
<dbReference type="EMBL" id="KB909842">
    <property type="protein sequence ID" value="EOB11689.1"/>
    <property type="molecule type" value="Genomic_DNA"/>
</dbReference>
<gene>
    <name evidence="2" type="ORF">NBO_935g0002</name>
</gene>
<reference evidence="2 3" key="1">
    <citation type="journal article" date="2013" name="BMC Genomics">
        <title>Comparative genomics of parasitic silkworm microsporidia reveal an association between genome expansion and host adaptation.</title>
        <authorList>
            <person name="Pan G."/>
            <person name="Xu J."/>
            <person name="Li T."/>
            <person name="Xia Q."/>
            <person name="Liu S.L."/>
            <person name="Zhang G."/>
            <person name="Li S."/>
            <person name="Li C."/>
            <person name="Liu H."/>
            <person name="Yang L."/>
            <person name="Liu T."/>
            <person name="Zhang X."/>
            <person name="Wu Z."/>
            <person name="Fan W."/>
            <person name="Dang X."/>
            <person name="Xiang H."/>
            <person name="Tao M."/>
            <person name="Li Y."/>
            <person name="Hu J."/>
            <person name="Li Z."/>
            <person name="Lin L."/>
            <person name="Luo J."/>
            <person name="Geng L."/>
            <person name="Wang L."/>
            <person name="Long M."/>
            <person name="Wan Y."/>
            <person name="He N."/>
            <person name="Zhang Z."/>
            <person name="Lu C."/>
            <person name="Keeling P.J."/>
            <person name="Wang J."/>
            <person name="Xiang Z."/>
            <person name="Zhou Z."/>
        </authorList>
    </citation>
    <scope>NUCLEOTIDE SEQUENCE [LARGE SCALE GENOMIC DNA]</scope>
    <source>
        <strain evidence="3">CQ1 / CVCC 102059</strain>
    </source>
</reference>
<name>R0M0Y5_NOSB1</name>
<protein>
    <submittedName>
        <fullName evidence="2">Uncharacterized protein</fullName>
    </submittedName>
</protein>
<dbReference type="VEuPathDB" id="MicrosporidiaDB:NBO_935g0002"/>
<evidence type="ECO:0000313" key="2">
    <source>
        <dbReference type="EMBL" id="EOB11689.1"/>
    </source>
</evidence>
<dbReference type="HOGENOM" id="CLU_2776597_0_0_1"/>
<organism evidence="2 3">
    <name type="scientific">Nosema bombycis (strain CQ1 / CVCC 102059)</name>
    <name type="common">Microsporidian parasite</name>
    <name type="synonym">Pebrine of silkworm</name>
    <dbReference type="NCBI Taxonomy" id="578461"/>
    <lineage>
        <taxon>Eukaryota</taxon>
        <taxon>Fungi</taxon>
        <taxon>Fungi incertae sedis</taxon>
        <taxon>Microsporidia</taxon>
        <taxon>Nosematidae</taxon>
        <taxon>Nosema</taxon>
    </lineage>
</organism>
<keyword evidence="3" id="KW-1185">Reference proteome</keyword>
<dbReference type="AlphaFoldDB" id="R0M0Y5"/>
<dbReference type="Proteomes" id="UP000016927">
    <property type="component" value="Unassembled WGS sequence"/>
</dbReference>
<feature type="region of interest" description="Disordered" evidence="1">
    <location>
        <begin position="1"/>
        <end position="24"/>
    </location>
</feature>
<accession>R0M0Y5</accession>
<evidence type="ECO:0000313" key="3">
    <source>
        <dbReference type="Proteomes" id="UP000016927"/>
    </source>
</evidence>
<sequence length="69" mass="7961">MPNTSVNEVVQQDKNNNNDTSLDTTIDDENIFEQGNAGFMVKIMMFFAESFESIKTKWHQISSYVRPRA</sequence>
<evidence type="ECO:0000256" key="1">
    <source>
        <dbReference type="SAM" id="MobiDB-lite"/>
    </source>
</evidence>